<evidence type="ECO:0000256" key="2">
    <source>
        <dbReference type="ARBA" id="ARBA00005051"/>
    </source>
</evidence>
<comment type="catalytic activity">
    <reaction evidence="1">
        <text>6-hydroxymethyl-7,8-dihydropterin + ATP = (7,8-dihydropterin-6-yl)methyl diphosphate + AMP + H(+)</text>
        <dbReference type="Rhea" id="RHEA:11412"/>
        <dbReference type="ChEBI" id="CHEBI:15378"/>
        <dbReference type="ChEBI" id="CHEBI:30616"/>
        <dbReference type="ChEBI" id="CHEBI:44841"/>
        <dbReference type="ChEBI" id="CHEBI:72950"/>
        <dbReference type="ChEBI" id="CHEBI:456215"/>
        <dbReference type="EC" id="2.7.6.3"/>
    </reaction>
</comment>
<accession>A0A9X2ACQ8</accession>
<evidence type="ECO:0000256" key="6">
    <source>
        <dbReference type="ARBA" id="ARBA00022777"/>
    </source>
</evidence>
<evidence type="ECO:0000256" key="7">
    <source>
        <dbReference type="ARBA" id="ARBA00022840"/>
    </source>
</evidence>
<keyword evidence="4 10" id="KW-0808">Transferase</keyword>
<dbReference type="Proteomes" id="UP001139263">
    <property type="component" value="Unassembled WGS sequence"/>
</dbReference>
<dbReference type="RefSeq" id="WP_241712169.1">
    <property type="nucleotide sequence ID" value="NZ_JALBUF010000001.1"/>
</dbReference>
<dbReference type="Gene3D" id="3.30.70.560">
    <property type="entry name" value="7,8-Dihydro-6-hydroxymethylpterin-pyrophosphokinase HPPK"/>
    <property type="match status" value="1"/>
</dbReference>
<sequence>MEKHTSFVSLGSNIGHRESNLQVAFCEIAALSHTQIDEWSRIYETDPVDYVDQPSFLNGILKITTALTPEQLLFEFLNIEQHMGRVRSLRYGPRVIDLDMLFYDDSVIQTTELQIPHPRLHERAFVLVPMMDIASNWLHPVMQLTVSELHGRVEGKEGVKLCPSYLQNDCAHTES</sequence>
<evidence type="ECO:0000256" key="5">
    <source>
        <dbReference type="ARBA" id="ARBA00022741"/>
    </source>
</evidence>
<dbReference type="InterPro" id="IPR000550">
    <property type="entry name" value="Hppk"/>
</dbReference>
<dbReference type="PANTHER" id="PTHR43071">
    <property type="entry name" value="2-AMINO-4-HYDROXY-6-HYDROXYMETHYLDIHYDROPTERIDINE PYROPHOSPHOKINASE"/>
    <property type="match status" value="1"/>
</dbReference>
<feature type="domain" description="7,8-dihydro-6-hydroxymethylpterin-pyrophosphokinase" evidence="9">
    <location>
        <begin position="90"/>
        <end position="101"/>
    </location>
</feature>
<dbReference type="AlphaFoldDB" id="A0A9X2ACQ8"/>
<dbReference type="NCBIfam" id="TIGR01498">
    <property type="entry name" value="folK"/>
    <property type="match status" value="1"/>
</dbReference>
<keyword evidence="5" id="KW-0547">Nucleotide-binding</keyword>
<dbReference type="SUPFAM" id="SSF55083">
    <property type="entry name" value="6-hydroxymethyl-7,8-dihydropterin pyrophosphokinase, HPPK"/>
    <property type="match status" value="1"/>
</dbReference>
<dbReference type="GO" id="GO:0003848">
    <property type="term" value="F:2-amino-4-hydroxy-6-hydroxymethyldihydropteridine diphosphokinase activity"/>
    <property type="evidence" value="ECO:0007669"/>
    <property type="project" value="UniProtKB-EC"/>
</dbReference>
<organism evidence="10 11">
    <name type="scientific">Sulfoacidibacillus ferrooxidans</name>
    <dbReference type="NCBI Taxonomy" id="2005001"/>
    <lineage>
        <taxon>Bacteria</taxon>
        <taxon>Bacillati</taxon>
        <taxon>Bacillota</taxon>
        <taxon>Bacilli</taxon>
        <taxon>Bacillales</taxon>
        <taxon>Alicyclobacillaceae</taxon>
        <taxon>Sulfoacidibacillus</taxon>
    </lineage>
</organism>
<dbReference type="CDD" id="cd00483">
    <property type="entry name" value="HPPK"/>
    <property type="match status" value="1"/>
</dbReference>
<evidence type="ECO:0000313" key="11">
    <source>
        <dbReference type="Proteomes" id="UP001139263"/>
    </source>
</evidence>
<reference evidence="10" key="1">
    <citation type="submission" date="2022-03" db="EMBL/GenBank/DDBJ databases">
        <title>Draft Genome Sequence of Firmicute Strain S0AB, a Heterotrophic Iron/Sulfur-Oxidizing Extreme Acidophile.</title>
        <authorList>
            <person name="Vergara E."/>
            <person name="Pakostova E."/>
            <person name="Johnson D.B."/>
            <person name="Holmes D.S."/>
        </authorList>
    </citation>
    <scope>NUCLEOTIDE SEQUENCE</scope>
    <source>
        <strain evidence="10">S0AB</strain>
    </source>
</reference>
<evidence type="ECO:0000313" key="10">
    <source>
        <dbReference type="EMBL" id="MCI0182590.1"/>
    </source>
</evidence>
<evidence type="ECO:0000256" key="3">
    <source>
        <dbReference type="ARBA" id="ARBA00013253"/>
    </source>
</evidence>
<dbReference type="EC" id="2.7.6.3" evidence="3"/>
<gene>
    <name evidence="10" type="primary">folK</name>
    <name evidence="10" type="ORF">MM817_00855</name>
</gene>
<keyword evidence="8" id="KW-0289">Folate biosynthesis</keyword>
<keyword evidence="6" id="KW-0418">Kinase</keyword>
<name>A0A9X2ACQ8_9BACL</name>
<keyword evidence="11" id="KW-1185">Reference proteome</keyword>
<dbReference type="GO" id="GO:0005524">
    <property type="term" value="F:ATP binding"/>
    <property type="evidence" value="ECO:0007669"/>
    <property type="project" value="UniProtKB-KW"/>
</dbReference>
<comment type="caution">
    <text evidence="10">The sequence shown here is derived from an EMBL/GenBank/DDBJ whole genome shotgun (WGS) entry which is preliminary data.</text>
</comment>
<keyword evidence="7" id="KW-0067">ATP-binding</keyword>
<comment type="pathway">
    <text evidence="2">Cofactor biosynthesis; tetrahydrofolate biosynthesis; 2-amino-4-hydroxy-6-hydroxymethyl-7,8-dihydropteridine diphosphate from 7,8-dihydroneopterin triphosphate: step 4/4.</text>
</comment>
<evidence type="ECO:0000259" key="9">
    <source>
        <dbReference type="PROSITE" id="PS00794"/>
    </source>
</evidence>
<proteinExistence type="predicted"/>
<dbReference type="EMBL" id="JALBUF010000001">
    <property type="protein sequence ID" value="MCI0182590.1"/>
    <property type="molecule type" value="Genomic_DNA"/>
</dbReference>
<evidence type="ECO:0000256" key="4">
    <source>
        <dbReference type="ARBA" id="ARBA00022679"/>
    </source>
</evidence>
<dbReference type="Pfam" id="PF01288">
    <property type="entry name" value="HPPK"/>
    <property type="match status" value="1"/>
</dbReference>
<dbReference type="GO" id="GO:0016301">
    <property type="term" value="F:kinase activity"/>
    <property type="evidence" value="ECO:0007669"/>
    <property type="project" value="UniProtKB-KW"/>
</dbReference>
<dbReference type="PROSITE" id="PS00794">
    <property type="entry name" value="HPPK"/>
    <property type="match status" value="1"/>
</dbReference>
<protein>
    <recommendedName>
        <fullName evidence="3">2-amino-4-hydroxy-6-hydroxymethyldihydropteridine diphosphokinase</fullName>
        <ecNumber evidence="3">2.7.6.3</ecNumber>
    </recommendedName>
</protein>
<dbReference type="GO" id="GO:0046656">
    <property type="term" value="P:folic acid biosynthetic process"/>
    <property type="evidence" value="ECO:0007669"/>
    <property type="project" value="UniProtKB-KW"/>
</dbReference>
<evidence type="ECO:0000256" key="8">
    <source>
        <dbReference type="ARBA" id="ARBA00022909"/>
    </source>
</evidence>
<dbReference type="InterPro" id="IPR035907">
    <property type="entry name" value="Hppk_sf"/>
</dbReference>
<dbReference type="PANTHER" id="PTHR43071:SF1">
    <property type="entry name" value="2-AMINO-4-HYDROXY-6-HYDROXYMETHYLDIHYDROPTERIDINE PYROPHOSPHOKINASE"/>
    <property type="match status" value="1"/>
</dbReference>
<evidence type="ECO:0000256" key="1">
    <source>
        <dbReference type="ARBA" id="ARBA00000198"/>
    </source>
</evidence>